<proteinExistence type="predicted"/>
<dbReference type="Proteomes" id="UP000178068">
    <property type="component" value="Unassembled WGS sequence"/>
</dbReference>
<protein>
    <recommendedName>
        <fullName evidence="4">Septum formation initiator</fullName>
    </recommendedName>
</protein>
<dbReference type="EMBL" id="MHCZ01000037">
    <property type="protein sequence ID" value="OGY29291.1"/>
    <property type="molecule type" value="Genomic_DNA"/>
</dbReference>
<accession>A0A1G1WNV2</accession>
<gene>
    <name evidence="2" type="ORF">A3F35_01115</name>
</gene>
<dbReference type="AlphaFoldDB" id="A0A1G1WNV2"/>
<comment type="caution">
    <text evidence="2">The sequence shown here is derived from an EMBL/GenBank/DDBJ whole genome shotgun (WGS) entry which is preliminary data.</text>
</comment>
<sequence>MKKFLKLALILVFLISIFSISQSVWNSYSKLGTLKGSETEIARLKAENKKLEEEKKFRQSDFYVEKQAREKLGLAREGEVVYLDEKSASSSSQAAEEEKIANWLSWVKLFTE</sequence>
<organism evidence="2 3">
    <name type="scientific">Candidatus Woykebacteria bacterium RIFCSPHIGHO2_12_FULL_45_10</name>
    <dbReference type="NCBI Taxonomy" id="1802603"/>
    <lineage>
        <taxon>Bacteria</taxon>
        <taxon>Candidatus Woykeibacteriota</taxon>
    </lineage>
</organism>
<evidence type="ECO:0008006" key="4">
    <source>
        <dbReference type="Google" id="ProtNLM"/>
    </source>
</evidence>
<evidence type="ECO:0000313" key="3">
    <source>
        <dbReference type="Proteomes" id="UP000178068"/>
    </source>
</evidence>
<dbReference type="Pfam" id="PF04977">
    <property type="entry name" value="DivIC"/>
    <property type="match status" value="1"/>
</dbReference>
<keyword evidence="1" id="KW-0175">Coiled coil</keyword>
<evidence type="ECO:0000313" key="2">
    <source>
        <dbReference type="EMBL" id="OGY29291.1"/>
    </source>
</evidence>
<dbReference type="InterPro" id="IPR007060">
    <property type="entry name" value="FtsL/DivIC"/>
</dbReference>
<reference evidence="2 3" key="1">
    <citation type="journal article" date="2016" name="Nat. Commun.">
        <title>Thousands of microbial genomes shed light on interconnected biogeochemical processes in an aquifer system.</title>
        <authorList>
            <person name="Anantharaman K."/>
            <person name="Brown C.T."/>
            <person name="Hug L.A."/>
            <person name="Sharon I."/>
            <person name="Castelle C.J."/>
            <person name="Probst A.J."/>
            <person name="Thomas B.C."/>
            <person name="Singh A."/>
            <person name="Wilkins M.J."/>
            <person name="Karaoz U."/>
            <person name="Brodie E.L."/>
            <person name="Williams K.H."/>
            <person name="Hubbard S.S."/>
            <person name="Banfield J.F."/>
        </authorList>
    </citation>
    <scope>NUCLEOTIDE SEQUENCE [LARGE SCALE GENOMIC DNA]</scope>
</reference>
<name>A0A1G1WNV2_9BACT</name>
<feature type="coiled-coil region" evidence="1">
    <location>
        <begin position="34"/>
        <end position="61"/>
    </location>
</feature>
<evidence type="ECO:0000256" key="1">
    <source>
        <dbReference type="SAM" id="Coils"/>
    </source>
</evidence>